<reference evidence="1 2" key="1">
    <citation type="submission" date="2024-07" db="EMBL/GenBank/DDBJ databases">
        <title>Section-level genome sequencing and comparative genomics of Aspergillus sections Usti and Cavernicolus.</title>
        <authorList>
            <consortium name="Lawrence Berkeley National Laboratory"/>
            <person name="Nybo J.L."/>
            <person name="Vesth T.C."/>
            <person name="Theobald S."/>
            <person name="Frisvad J.C."/>
            <person name="Larsen T.O."/>
            <person name="Kjaerboelling I."/>
            <person name="Rothschild-Mancinelli K."/>
            <person name="Lyhne E.K."/>
            <person name="Kogle M.E."/>
            <person name="Barry K."/>
            <person name="Clum A."/>
            <person name="Na H."/>
            <person name="Ledsgaard L."/>
            <person name="Lin J."/>
            <person name="Lipzen A."/>
            <person name="Kuo A."/>
            <person name="Riley R."/>
            <person name="Mondo S."/>
            <person name="Labutti K."/>
            <person name="Haridas S."/>
            <person name="Pangalinan J."/>
            <person name="Salamov A.A."/>
            <person name="Simmons B.A."/>
            <person name="Magnuson J.K."/>
            <person name="Chen J."/>
            <person name="Drula E."/>
            <person name="Henrissat B."/>
            <person name="Wiebenga A."/>
            <person name="Lubbers R.J."/>
            <person name="Gomes A.C."/>
            <person name="Makela M.R."/>
            <person name="Stajich J."/>
            <person name="Grigoriev I.V."/>
            <person name="Mortensen U.H."/>
            <person name="De Vries R.P."/>
            <person name="Baker S.E."/>
            <person name="Andersen M.R."/>
        </authorList>
    </citation>
    <scope>NUCLEOTIDE SEQUENCE [LARGE SCALE GENOMIC DNA]</scope>
    <source>
        <strain evidence="1 2">CBS 123904</strain>
    </source>
</reference>
<comment type="caution">
    <text evidence="1">The sequence shown here is derived from an EMBL/GenBank/DDBJ whole genome shotgun (WGS) entry which is preliminary data.</text>
</comment>
<keyword evidence="2" id="KW-1185">Reference proteome</keyword>
<proteinExistence type="predicted"/>
<gene>
    <name evidence="1" type="ORF">BJY01DRAFT_248686</name>
</gene>
<accession>A0ABR4JTD9</accession>
<organism evidence="1 2">
    <name type="scientific">Aspergillus pseudoustus</name>
    <dbReference type="NCBI Taxonomy" id="1810923"/>
    <lineage>
        <taxon>Eukaryota</taxon>
        <taxon>Fungi</taxon>
        <taxon>Dikarya</taxon>
        <taxon>Ascomycota</taxon>
        <taxon>Pezizomycotina</taxon>
        <taxon>Eurotiomycetes</taxon>
        <taxon>Eurotiomycetidae</taxon>
        <taxon>Eurotiales</taxon>
        <taxon>Aspergillaceae</taxon>
        <taxon>Aspergillus</taxon>
        <taxon>Aspergillus subgen. Nidulantes</taxon>
    </lineage>
</organism>
<dbReference type="Proteomes" id="UP001610446">
    <property type="component" value="Unassembled WGS sequence"/>
</dbReference>
<name>A0ABR4JTD9_9EURO</name>
<evidence type="ECO:0000313" key="2">
    <source>
        <dbReference type="Proteomes" id="UP001610446"/>
    </source>
</evidence>
<protein>
    <submittedName>
        <fullName evidence="1">Uncharacterized protein</fullName>
    </submittedName>
</protein>
<evidence type="ECO:0000313" key="1">
    <source>
        <dbReference type="EMBL" id="KAL2843305.1"/>
    </source>
</evidence>
<sequence>MNPESCEVPIMLDLDGLTYEDIAKLNPFYEEYKKFWDFSHEDSDCSLCSGASVSSVSLPSLGSGSNLSSLPFDAATSPAFCIGPHPDCSFPESPQVTMHGGGQCKPTFDECHDTECSQIAIVDYGGVRRSLPPLQECAELDDSDFVPHDPVERALGRTRSSHKQLFGSDGWLGCTTEVATNKKPKYKSIKAMGKKFKQQVEEIAGEIVKTHSISFHVPRQPKVLPRSTVPISLDPTAQAKLYSEMEVMICISANKFLLEQYNDGRISKESIKKVNNFWGSKNRPDVVEFQFDQATQRQLILSNIRSLHFNGESSTNPVLLNSNLQNWKAVVKEMSVRTFCAPDSVVRKHMHDIQKLLDMLGAPIGTFLAFEELQTQTLAFLREQRARNYLAEGGRSKSLRTSVSSHY</sequence>
<dbReference type="EMBL" id="JBFXLU010000091">
    <property type="protein sequence ID" value="KAL2843305.1"/>
    <property type="molecule type" value="Genomic_DNA"/>
</dbReference>